<evidence type="ECO:0000313" key="2">
    <source>
        <dbReference type="EMBL" id="MBB6390555.1"/>
    </source>
</evidence>
<dbReference type="InterPro" id="IPR050508">
    <property type="entry name" value="Methyltransf_Superfamily"/>
</dbReference>
<dbReference type="InterPro" id="IPR041698">
    <property type="entry name" value="Methyltransf_25"/>
</dbReference>
<dbReference type="PANTHER" id="PTHR42912">
    <property type="entry name" value="METHYLTRANSFERASE"/>
    <property type="match status" value="1"/>
</dbReference>
<dbReference type="Proteomes" id="UP000537775">
    <property type="component" value="Unassembled WGS sequence"/>
</dbReference>
<name>A0A7X0KTW6_9MICO</name>
<sequence length="222" mass="24278">MSRRHRYLEPEQAARVYDRIGRWQDLGGFYEREAMGVMLDAAELGSARGVVEIGCGTGSLAASLLGDRLPAAATYLGLDVSPAMVERTRRAVEPFADRAEVRLVDGRSPWPIADHSVDRVLAVYVLDLYSPEATDAFFAEADRVLRPGRLIAVASLTHGARGVSRAVSAMWNGAWRIDPHVTGGCRPVDLEPHLPSTYRRRLDTVITTWGVSSRALVLQAPA</sequence>
<dbReference type="EMBL" id="JACHML010000001">
    <property type="protein sequence ID" value="MBB6390555.1"/>
    <property type="molecule type" value="Genomic_DNA"/>
</dbReference>
<dbReference type="SUPFAM" id="SSF53335">
    <property type="entry name" value="S-adenosyl-L-methionine-dependent methyltransferases"/>
    <property type="match status" value="1"/>
</dbReference>
<evidence type="ECO:0000259" key="1">
    <source>
        <dbReference type="Pfam" id="PF13649"/>
    </source>
</evidence>
<dbReference type="InterPro" id="IPR029063">
    <property type="entry name" value="SAM-dependent_MTases_sf"/>
</dbReference>
<proteinExistence type="predicted"/>
<organism evidence="2 3">
    <name type="scientific">Microbacterium thalassium</name>
    <dbReference type="NCBI Taxonomy" id="362649"/>
    <lineage>
        <taxon>Bacteria</taxon>
        <taxon>Bacillati</taxon>
        <taxon>Actinomycetota</taxon>
        <taxon>Actinomycetes</taxon>
        <taxon>Micrococcales</taxon>
        <taxon>Microbacteriaceae</taxon>
        <taxon>Microbacterium</taxon>
    </lineage>
</organism>
<dbReference type="CDD" id="cd02440">
    <property type="entry name" value="AdoMet_MTases"/>
    <property type="match status" value="1"/>
</dbReference>
<dbReference type="Pfam" id="PF13649">
    <property type="entry name" value="Methyltransf_25"/>
    <property type="match status" value="1"/>
</dbReference>
<feature type="domain" description="Methyltransferase" evidence="1">
    <location>
        <begin position="50"/>
        <end position="148"/>
    </location>
</feature>
<keyword evidence="3" id="KW-1185">Reference proteome</keyword>
<keyword evidence="2" id="KW-0808">Transferase</keyword>
<evidence type="ECO:0000313" key="3">
    <source>
        <dbReference type="Proteomes" id="UP000537775"/>
    </source>
</evidence>
<comment type="caution">
    <text evidence="2">The sequence shown here is derived from an EMBL/GenBank/DDBJ whole genome shotgun (WGS) entry which is preliminary data.</text>
</comment>
<protein>
    <submittedName>
        <fullName evidence="2">SAM-dependent methyltransferase</fullName>
    </submittedName>
</protein>
<dbReference type="GO" id="GO:0032259">
    <property type="term" value="P:methylation"/>
    <property type="evidence" value="ECO:0007669"/>
    <property type="project" value="UniProtKB-KW"/>
</dbReference>
<reference evidence="2 3" key="1">
    <citation type="submission" date="2020-08" db="EMBL/GenBank/DDBJ databases">
        <title>Sequencing the genomes of 1000 actinobacteria strains.</title>
        <authorList>
            <person name="Klenk H.-P."/>
        </authorList>
    </citation>
    <scope>NUCLEOTIDE SEQUENCE [LARGE SCALE GENOMIC DNA]</scope>
    <source>
        <strain evidence="2 3">DSM 12511</strain>
    </source>
</reference>
<dbReference type="Gene3D" id="3.40.50.150">
    <property type="entry name" value="Vaccinia Virus protein VP39"/>
    <property type="match status" value="1"/>
</dbReference>
<accession>A0A7X0KTW6</accession>
<dbReference type="AlphaFoldDB" id="A0A7X0KTW6"/>
<dbReference type="GO" id="GO:0008168">
    <property type="term" value="F:methyltransferase activity"/>
    <property type="evidence" value="ECO:0007669"/>
    <property type="project" value="UniProtKB-KW"/>
</dbReference>
<keyword evidence="2" id="KW-0489">Methyltransferase</keyword>
<gene>
    <name evidence="2" type="ORF">HD594_000868</name>
</gene>
<dbReference type="RefSeq" id="WP_184749794.1">
    <property type="nucleotide sequence ID" value="NZ_BAAAJR010000003.1"/>
</dbReference>